<evidence type="ECO:0000313" key="9">
    <source>
        <dbReference type="EMBL" id="SCL75335.1"/>
    </source>
</evidence>
<dbReference type="EMBL" id="FMID01000028">
    <property type="protein sequence ID" value="SCL75335.1"/>
    <property type="molecule type" value="Genomic_DNA"/>
</dbReference>
<evidence type="ECO:0000256" key="6">
    <source>
        <dbReference type="ARBA" id="ARBA00022898"/>
    </source>
</evidence>
<dbReference type="SUPFAM" id="SSF53756">
    <property type="entry name" value="UDP-Glycosyltransferase/glycogen phosphorylase"/>
    <property type="match status" value="1"/>
</dbReference>
<dbReference type="InterPro" id="IPR035090">
    <property type="entry name" value="Pyridoxal_P_attach_site"/>
</dbReference>
<reference evidence="9 10" key="1">
    <citation type="submission" date="2016-08" db="EMBL/GenBank/DDBJ databases">
        <authorList>
            <person name="Seilhamer J.J."/>
        </authorList>
    </citation>
    <scope>NUCLEOTIDE SEQUENCE [LARGE SCALE GENOMIC DNA]</scope>
    <source>
        <strain evidence="9">L21-II-0</strain>
    </source>
</reference>
<dbReference type="InterPro" id="IPR011834">
    <property type="entry name" value="Agluc_phsphrylas"/>
</dbReference>
<sequence>MEQRKCRAMAARDPVCGMPVDPATATYSVDIRGGTYYFSNKLCRDTFVEGAKIAYFSMEIGLESDIPTYSGGLGVLAGDVIRSSADLLIPMVAVTLVNRKGYVRQRLTPEGDQVDLPDEWEPRGHMRELPERVTVRIGDANVAIRAWIYDYWSPVGGLVPVFFLDTDLPENTPDDRGITDCLYGGDQECRFKQAIVLGIGGARMLAAQEIRVGKYHINESHSSLLTLELLRRPGMDEEKVQTHCIFTTHTPVATAFETFPRDTVIRLLSAEITPTLLDEYIGEDGLALATLAFRLSRYVNGVTTAHMNFSQRLFPAFHIRAVTNGVHPHTWTSGPFRDLYDRYITGWAQEPELLVRVDEIPHEDIRHAHRQAKQALVDYVREKNGVDLDPHALTIGFARRATAYKRAALLFSDLDKLREAGRRGAIQLVFAGKAHPADAAGRQEIRRIHDAMRDLEGEVTGVYLENYSMDIAGLMTAGMDVWLNTPLPPYEASGTSGMKAALNGVVNFSVLDGWWIEGWIEGTTGWAIGPGPDAPVSEAERRARELQDLYSKLEYLIIPTYYHRKDEWATIMRSSIAKIAYYFNTHRMMRRYATEAYL</sequence>
<dbReference type="Pfam" id="PF00343">
    <property type="entry name" value="Phosphorylase"/>
    <property type="match status" value="1"/>
</dbReference>
<dbReference type="AlphaFoldDB" id="A0A1M4MK92"/>
<dbReference type="PROSITE" id="PS00102">
    <property type="entry name" value="PHOSPHORYLASE"/>
    <property type="match status" value="1"/>
</dbReference>
<dbReference type="InterPro" id="IPR000811">
    <property type="entry name" value="Glyco_trans_35"/>
</dbReference>
<keyword evidence="6 8" id="KW-0663">Pyridoxal phosphate</keyword>
<evidence type="ECO:0000313" key="10">
    <source>
        <dbReference type="Proteomes" id="UP000184671"/>
    </source>
</evidence>
<dbReference type="PANTHER" id="PTHR42655">
    <property type="entry name" value="GLYCOGEN PHOSPHORYLASE"/>
    <property type="match status" value="1"/>
</dbReference>
<name>A0A1M4MK92_9EURY</name>
<keyword evidence="4 9" id="KW-0328">Glycosyltransferase</keyword>
<dbReference type="InterPro" id="IPR052182">
    <property type="entry name" value="Glycogen/Maltodextrin_Phosph"/>
</dbReference>
<proteinExistence type="inferred from homology"/>
<dbReference type="PANTHER" id="PTHR42655:SF1">
    <property type="entry name" value="GLYCOGEN PHOSPHORYLASE"/>
    <property type="match status" value="1"/>
</dbReference>
<gene>
    <name evidence="9" type="primary">glgP</name>
    <name evidence="9" type="ORF">L21_1231</name>
</gene>
<evidence type="ECO:0000256" key="5">
    <source>
        <dbReference type="ARBA" id="ARBA00022679"/>
    </source>
</evidence>
<comment type="cofactor">
    <cofactor evidence="1">
        <name>pyridoxal 5'-phosphate</name>
        <dbReference type="ChEBI" id="CHEBI:597326"/>
    </cofactor>
</comment>
<evidence type="ECO:0000256" key="7">
    <source>
        <dbReference type="ARBA" id="ARBA00023277"/>
    </source>
</evidence>
<feature type="modified residue" description="N6-(pyridoxal phosphate)lysine" evidence="8">
    <location>
        <position position="499"/>
    </location>
</feature>
<dbReference type="Gene3D" id="3.40.50.2000">
    <property type="entry name" value="Glycogen Phosphorylase B"/>
    <property type="match status" value="3"/>
</dbReference>
<dbReference type="GO" id="GO:0005975">
    <property type="term" value="P:carbohydrate metabolic process"/>
    <property type="evidence" value="ECO:0007669"/>
    <property type="project" value="InterPro"/>
</dbReference>
<dbReference type="Proteomes" id="UP000184671">
    <property type="component" value="Unassembled WGS sequence"/>
</dbReference>
<dbReference type="GO" id="GO:0030170">
    <property type="term" value="F:pyridoxal phosphate binding"/>
    <property type="evidence" value="ECO:0007669"/>
    <property type="project" value="InterPro"/>
</dbReference>
<dbReference type="NCBIfam" id="TIGR02094">
    <property type="entry name" value="more_P_ylases"/>
    <property type="match status" value="1"/>
</dbReference>
<dbReference type="GO" id="GO:0008184">
    <property type="term" value="F:glycogen phosphorylase activity"/>
    <property type="evidence" value="ECO:0007669"/>
    <property type="project" value="InterPro"/>
</dbReference>
<organism evidence="9 10">
    <name type="scientific">Methanoculleus chikugoensis</name>
    <dbReference type="NCBI Taxonomy" id="118126"/>
    <lineage>
        <taxon>Archaea</taxon>
        <taxon>Methanobacteriati</taxon>
        <taxon>Methanobacteriota</taxon>
        <taxon>Stenosarchaea group</taxon>
        <taxon>Methanomicrobia</taxon>
        <taxon>Methanomicrobiales</taxon>
        <taxon>Methanomicrobiaceae</taxon>
        <taxon>Methanoculleus</taxon>
    </lineage>
</organism>
<evidence type="ECO:0000256" key="1">
    <source>
        <dbReference type="ARBA" id="ARBA00001933"/>
    </source>
</evidence>
<dbReference type="PIRSF" id="PIRSF000460">
    <property type="entry name" value="Pprylas_GlgP"/>
    <property type="match status" value="1"/>
</dbReference>
<comment type="similarity">
    <text evidence="2">Belongs to the glycogen phosphorylase family.</text>
</comment>
<protein>
    <recommendedName>
        <fullName evidence="3">glycogen phosphorylase</fullName>
        <ecNumber evidence="3">2.4.1.1</ecNumber>
    </recommendedName>
</protein>
<accession>A0A1M4MK92</accession>
<evidence type="ECO:0000256" key="2">
    <source>
        <dbReference type="ARBA" id="ARBA00006047"/>
    </source>
</evidence>
<evidence type="ECO:0000256" key="3">
    <source>
        <dbReference type="ARBA" id="ARBA00012591"/>
    </source>
</evidence>
<keyword evidence="7" id="KW-0119">Carbohydrate metabolism</keyword>
<evidence type="ECO:0000256" key="8">
    <source>
        <dbReference type="PIRSR" id="PIRSR000460-1"/>
    </source>
</evidence>
<dbReference type="EC" id="2.4.1.1" evidence="3"/>
<keyword evidence="5 9" id="KW-0808">Transferase</keyword>
<dbReference type="STRING" id="118126.L21_1231"/>
<evidence type="ECO:0000256" key="4">
    <source>
        <dbReference type="ARBA" id="ARBA00022676"/>
    </source>
</evidence>